<name>A0A8J4TX14_CLAMG</name>
<accession>A0A8J4TX14</accession>
<keyword evidence="3" id="KW-1185">Reference proteome</keyword>
<comment type="caution">
    <text evidence="2">The sequence shown here is derived from an EMBL/GenBank/DDBJ whole genome shotgun (WGS) entry which is preliminary data.</text>
</comment>
<protein>
    <submittedName>
        <fullName evidence="2">5-hydroxytryptamine receptor 1D</fullName>
    </submittedName>
</protein>
<evidence type="ECO:0000313" key="2">
    <source>
        <dbReference type="EMBL" id="KAF5888822.1"/>
    </source>
</evidence>
<reference evidence="2" key="1">
    <citation type="submission" date="2020-07" db="EMBL/GenBank/DDBJ databases">
        <title>Clarias magur genome sequencing, assembly and annotation.</title>
        <authorList>
            <person name="Kushwaha B."/>
            <person name="Kumar R."/>
            <person name="Das P."/>
            <person name="Joshi C.G."/>
            <person name="Kumar D."/>
            <person name="Nagpure N.S."/>
            <person name="Pandey M."/>
            <person name="Agarwal S."/>
            <person name="Srivastava S."/>
            <person name="Singh M."/>
            <person name="Sahoo L."/>
            <person name="Jayasankar P."/>
            <person name="Meher P.K."/>
            <person name="Koringa P.G."/>
            <person name="Iquebal M.A."/>
            <person name="Das S.P."/>
            <person name="Bit A."/>
            <person name="Patnaik S."/>
            <person name="Patel N."/>
            <person name="Shah T.M."/>
            <person name="Hinsu A."/>
            <person name="Jena J.K."/>
        </authorList>
    </citation>
    <scope>NUCLEOTIDE SEQUENCE</scope>
    <source>
        <strain evidence="2">CIFAMagur01</strain>
        <tissue evidence="2">Testis</tissue>
    </source>
</reference>
<dbReference type="Proteomes" id="UP000727407">
    <property type="component" value="Unassembled WGS sequence"/>
</dbReference>
<keyword evidence="2" id="KW-0675">Receptor</keyword>
<evidence type="ECO:0000256" key="1">
    <source>
        <dbReference type="SAM" id="MobiDB-lite"/>
    </source>
</evidence>
<dbReference type="AlphaFoldDB" id="A0A8J4TX14"/>
<dbReference type="EMBL" id="QNUK01000914">
    <property type="protein sequence ID" value="KAF5888822.1"/>
    <property type="molecule type" value="Genomic_DNA"/>
</dbReference>
<organism evidence="2 3">
    <name type="scientific">Clarias magur</name>
    <name type="common">Asian catfish</name>
    <name type="synonym">Macropteronotus magur</name>
    <dbReference type="NCBI Taxonomy" id="1594786"/>
    <lineage>
        <taxon>Eukaryota</taxon>
        <taxon>Metazoa</taxon>
        <taxon>Chordata</taxon>
        <taxon>Craniata</taxon>
        <taxon>Vertebrata</taxon>
        <taxon>Euteleostomi</taxon>
        <taxon>Actinopterygii</taxon>
        <taxon>Neopterygii</taxon>
        <taxon>Teleostei</taxon>
        <taxon>Ostariophysi</taxon>
        <taxon>Siluriformes</taxon>
        <taxon>Clariidae</taxon>
        <taxon>Clarias</taxon>
    </lineage>
</organism>
<feature type="region of interest" description="Disordered" evidence="1">
    <location>
        <begin position="1"/>
        <end position="29"/>
    </location>
</feature>
<evidence type="ECO:0000313" key="3">
    <source>
        <dbReference type="Proteomes" id="UP000727407"/>
    </source>
</evidence>
<proteinExistence type="predicted"/>
<sequence length="77" mass="8577">MTPNSTNWELKERSRRTALPTANATDTPSVYGPRTLITLGGWRPGEICHPSLGLEPSEDKFDKWMVKANSTHYCTGV</sequence>
<gene>
    <name evidence="2" type="primary">htr1d</name>
    <name evidence="2" type="ORF">DAT39_021480</name>
</gene>